<dbReference type="GO" id="GO:0004152">
    <property type="term" value="F:dihydroorotate dehydrogenase activity"/>
    <property type="evidence" value="ECO:0007669"/>
    <property type="project" value="InterPro"/>
</dbReference>
<dbReference type="AlphaFoldDB" id="A0A5B9PBD9"/>
<name>A0A5B9PBD9_9BACT</name>
<gene>
    <name evidence="8" type="ORF">MFFC18_02890</name>
</gene>
<comment type="pathway">
    <text evidence="2">Pyrimidine metabolism; UMP biosynthesis via de novo pathway.</text>
</comment>
<dbReference type="GO" id="GO:0006207">
    <property type="term" value="P:'de novo' pyrimidine nucleobase biosynthetic process"/>
    <property type="evidence" value="ECO:0007669"/>
    <property type="project" value="TreeGrafter"/>
</dbReference>
<evidence type="ECO:0000256" key="1">
    <source>
        <dbReference type="ARBA" id="ARBA00001917"/>
    </source>
</evidence>
<dbReference type="PIRSF" id="PIRSF000164">
    <property type="entry name" value="DHO_oxidase"/>
    <property type="match status" value="1"/>
</dbReference>
<dbReference type="Gene3D" id="3.20.20.70">
    <property type="entry name" value="Aldolase class I"/>
    <property type="match status" value="1"/>
</dbReference>
<accession>A0A5B9PBD9</accession>
<keyword evidence="3" id="KW-0285">Flavoprotein</keyword>
<evidence type="ECO:0000256" key="5">
    <source>
        <dbReference type="ARBA" id="ARBA00022975"/>
    </source>
</evidence>
<feature type="domain" description="Dihydroorotate dehydrogenase catalytic" evidence="7">
    <location>
        <begin position="118"/>
        <end position="261"/>
    </location>
</feature>
<keyword evidence="6" id="KW-0560">Oxidoreductase</keyword>
<dbReference type="Proteomes" id="UP000322214">
    <property type="component" value="Chromosome"/>
</dbReference>
<dbReference type="PANTHER" id="PTHR48109:SF3">
    <property type="entry name" value="SLL0744 PROTEIN"/>
    <property type="match status" value="1"/>
</dbReference>
<evidence type="ECO:0000256" key="4">
    <source>
        <dbReference type="ARBA" id="ARBA00022643"/>
    </source>
</evidence>
<evidence type="ECO:0000256" key="3">
    <source>
        <dbReference type="ARBA" id="ARBA00022630"/>
    </source>
</evidence>
<sequence>MSIDLTTRLGTLELQSPIIVGSCPMTTEEPLRISMIDNHVGAIALPSVDPTQQFDEADFFRQIEDAVASTIPTFASLRVPINSGVDWFDLPARLESAGISAIEISIERRGLSGVTDPREIEDGLVDAIRNADEQTELPIFVKLTSNFTSISHLAKRLRPFAEGLIMFGKPPVVDIALDSLSLSTKWGLSPPGSVVSSLESILRSRNEYPDMPLIACGGIGSCEDFIKAIVVGADAVMVTSTLYHNGVGTIGVLKDGLTKYMSDRGVSDISSLQSLCPPYSESSLAGLDRFAADPVVEKPKGQLASSVHGDRFGHPQ</sequence>
<protein>
    <submittedName>
        <fullName evidence="8">Dihydroorotate dehydrogenase 2</fullName>
    </submittedName>
</protein>
<dbReference type="InterPro" id="IPR013785">
    <property type="entry name" value="Aldolase_TIM"/>
</dbReference>
<dbReference type="EMBL" id="CP042912">
    <property type="protein sequence ID" value="QEG20441.1"/>
    <property type="molecule type" value="Genomic_DNA"/>
</dbReference>
<keyword evidence="9" id="KW-1185">Reference proteome</keyword>
<dbReference type="OrthoDB" id="9794954at2"/>
<dbReference type="InterPro" id="IPR050074">
    <property type="entry name" value="DHO_dehydrogenase"/>
</dbReference>
<dbReference type="InterPro" id="IPR005720">
    <property type="entry name" value="Dihydroorotate_DH_cat"/>
</dbReference>
<evidence type="ECO:0000259" key="7">
    <source>
        <dbReference type="Pfam" id="PF01180"/>
    </source>
</evidence>
<organism evidence="8 9">
    <name type="scientific">Mariniblastus fucicola</name>
    <dbReference type="NCBI Taxonomy" id="980251"/>
    <lineage>
        <taxon>Bacteria</taxon>
        <taxon>Pseudomonadati</taxon>
        <taxon>Planctomycetota</taxon>
        <taxon>Planctomycetia</taxon>
        <taxon>Pirellulales</taxon>
        <taxon>Pirellulaceae</taxon>
        <taxon>Mariniblastus</taxon>
    </lineage>
</organism>
<keyword evidence="5" id="KW-0665">Pyrimidine biosynthesis</keyword>
<dbReference type="GO" id="GO:0005737">
    <property type="term" value="C:cytoplasm"/>
    <property type="evidence" value="ECO:0007669"/>
    <property type="project" value="InterPro"/>
</dbReference>
<evidence type="ECO:0000256" key="6">
    <source>
        <dbReference type="ARBA" id="ARBA00023002"/>
    </source>
</evidence>
<dbReference type="KEGG" id="mff:MFFC18_02890"/>
<dbReference type="RefSeq" id="WP_075082544.1">
    <property type="nucleotide sequence ID" value="NZ_CP042912.1"/>
</dbReference>
<evidence type="ECO:0000256" key="2">
    <source>
        <dbReference type="ARBA" id="ARBA00004725"/>
    </source>
</evidence>
<dbReference type="GO" id="GO:0044205">
    <property type="term" value="P:'de novo' UMP biosynthetic process"/>
    <property type="evidence" value="ECO:0007669"/>
    <property type="project" value="UniProtKB-UniPathway"/>
</dbReference>
<keyword evidence="4" id="KW-0288">FMN</keyword>
<evidence type="ECO:0000313" key="9">
    <source>
        <dbReference type="Proteomes" id="UP000322214"/>
    </source>
</evidence>
<reference evidence="8 9" key="1">
    <citation type="submission" date="2019-08" db="EMBL/GenBank/DDBJ databases">
        <title>Deep-cultivation of Planctomycetes and their phenomic and genomic characterization uncovers novel biology.</title>
        <authorList>
            <person name="Wiegand S."/>
            <person name="Jogler M."/>
            <person name="Boedeker C."/>
            <person name="Pinto D."/>
            <person name="Vollmers J."/>
            <person name="Rivas-Marin E."/>
            <person name="Kohn T."/>
            <person name="Peeters S.H."/>
            <person name="Heuer A."/>
            <person name="Rast P."/>
            <person name="Oberbeckmann S."/>
            <person name="Bunk B."/>
            <person name="Jeske O."/>
            <person name="Meyerdierks A."/>
            <person name="Storesund J.E."/>
            <person name="Kallscheuer N."/>
            <person name="Luecker S."/>
            <person name="Lage O.M."/>
            <person name="Pohl T."/>
            <person name="Merkel B.J."/>
            <person name="Hornburger P."/>
            <person name="Mueller R.-W."/>
            <person name="Bruemmer F."/>
            <person name="Labrenz M."/>
            <person name="Spormann A.M."/>
            <person name="Op den Camp H."/>
            <person name="Overmann J."/>
            <person name="Amann R."/>
            <person name="Jetten M.S.M."/>
            <person name="Mascher T."/>
            <person name="Medema M.H."/>
            <person name="Devos D.P."/>
            <person name="Kaster A.-K."/>
            <person name="Ovreas L."/>
            <person name="Rohde M."/>
            <person name="Galperin M.Y."/>
            <person name="Jogler C."/>
        </authorList>
    </citation>
    <scope>NUCLEOTIDE SEQUENCE [LARGE SCALE GENOMIC DNA]</scope>
    <source>
        <strain evidence="8 9">FC18</strain>
    </source>
</reference>
<dbReference type="STRING" id="980251.GCA_001642875_04541"/>
<proteinExistence type="predicted"/>
<dbReference type="Pfam" id="PF01180">
    <property type="entry name" value="DHO_dh"/>
    <property type="match status" value="1"/>
</dbReference>
<comment type="cofactor">
    <cofactor evidence="1">
        <name>FMN</name>
        <dbReference type="ChEBI" id="CHEBI:58210"/>
    </cofactor>
</comment>
<dbReference type="SUPFAM" id="SSF51395">
    <property type="entry name" value="FMN-linked oxidoreductases"/>
    <property type="match status" value="1"/>
</dbReference>
<dbReference type="InterPro" id="IPR012135">
    <property type="entry name" value="Dihydroorotate_DH_1_2"/>
</dbReference>
<dbReference type="UniPathway" id="UPA00070"/>
<dbReference type="PANTHER" id="PTHR48109">
    <property type="entry name" value="DIHYDROOROTATE DEHYDROGENASE (QUINONE), MITOCHONDRIAL-RELATED"/>
    <property type="match status" value="1"/>
</dbReference>
<evidence type="ECO:0000313" key="8">
    <source>
        <dbReference type="EMBL" id="QEG20441.1"/>
    </source>
</evidence>